<dbReference type="AlphaFoldDB" id="A0A024G8D9"/>
<dbReference type="STRING" id="65357.A0A024G8D9"/>
<dbReference type="OrthoDB" id="16816at2759"/>
<accession>A0A024G8D9</accession>
<organism evidence="5 6">
    <name type="scientific">Albugo candida</name>
    <dbReference type="NCBI Taxonomy" id="65357"/>
    <lineage>
        <taxon>Eukaryota</taxon>
        <taxon>Sar</taxon>
        <taxon>Stramenopiles</taxon>
        <taxon>Oomycota</taxon>
        <taxon>Peronosporomycetes</taxon>
        <taxon>Albuginales</taxon>
        <taxon>Albuginaceae</taxon>
        <taxon>Albugo</taxon>
    </lineage>
</organism>
<dbReference type="InParanoid" id="A0A024G8D9"/>
<dbReference type="Proteomes" id="UP000053237">
    <property type="component" value="Unassembled WGS sequence"/>
</dbReference>
<dbReference type="PANTHER" id="PTHR13090">
    <property type="entry name" value="ARGININE-HYDROXYLASE NDUFAF5, MITOCHONDRIAL"/>
    <property type="match status" value="1"/>
</dbReference>
<gene>
    <name evidence="5" type="ORF">BN9_037970</name>
</gene>
<dbReference type="GO" id="GO:0032981">
    <property type="term" value="P:mitochondrial respiratory chain complex I assembly"/>
    <property type="evidence" value="ECO:0007669"/>
    <property type="project" value="TreeGrafter"/>
</dbReference>
<keyword evidence="6" id="KW-1185">Reference proteome</keyword>
<evidence type="ECO:0000259" key="4">
    <source>
        <dbReference type="Pfam" id="PF08241"/>
    </source>
</evidence>
<dbReference type="SUPFAM" id="SSF53335">
    <property type="entry name" value="S-adenosyl-L-methionine-dependent methyltransferases"/>
    <property type="match status" value="1"/>
</dbReference>
<feature type="compositionally biased region" description="Basic residues" evidence="3">
    <location>
        <begin position="326"/>
        <end position="335"/>
    </location>
</feature>
<keyword evidence="1" id="KW-0489">Methyltransferase</keyword>
<feature type="domain" description="Methyltransferase type 11" evidence="4">
    <location>
        <begin position="78"/>
        <end position="178"/>
    </location>
</feature>
<comment type="caution">
    <text evidence="5">The sequence shown here is derived from an EMBL/GenBank/DDBJ whole genome shotgun (WGS) entry which is preliminary data.</text>
</comment>
<name>A0A024G8D9_9STRA</name>
<evidence type="ECO:0000313" key="5">
    <source>
        <dbReference type="EMBL" id="CCI43013.1"/>
    </source>
</evidence>
<dbReference type="InterPro" id="IPR050602">
    <property type="entry name" value="Malonyl-ACP_OMT"/>
</dbReference>
<sequence length="335" mass="37326">MAAACRQTKLARSCINFIKERRYSSQSTNIFNRTVKRQQRNNIATIENRKDFEYLKDEVAKRLVDRLQDIERTFPLALDLGAGAGHIYKALCEDDERFGIQELVQSDISEKLLQKSSASRNEDGCLQMSYLAVDEEFLPFKKSHFDLIMSSLSLHWVNDLPSTFVQIRECLKPDGAFIGAVLGGDTLQELRSAFILADQERLGGISPHISPFMNVADAGNLLQGAGFSLCTVDTDYIQVDYPNALTLMEHVQGMGENNASVLKGRMTKDSLLAAASIYQAMYGLEDGLVPATFQVIYLIGWAPHSSQKAPLRRGSAQQSLKDISTFHHKSNAPDK</sequence>
<dbReference type="GO" id="GO:0008757">
    <property type="term" value="F:S-adenosylmethionine-dependent methyltransferase activity"/>
    <property type="evidence" value="ECO:0007669"/>
    <property type="project" value="InterPro"/>
</dbReference>
<dbReference type="Pfam" id="PF08241">
    <property type="entry name" value="Methyltransf_11"/>
    <property type="match status" value="1"/>
</dbReference>
<evidence type="ECO:0000256" key="2">
    <source>
        <dbReference type="ARBA" id="ARBA00022679"/>
    </source>
</evidence>
<reference evidence="5 6" key="1">
    <citation type="submission" date="2012-05" db="EMBL/GenBank/DDBJ databases">
        <title>Recombination and specialization in a pathogen metapopulation.</title>
        <authorList>
            <person name="Gardiner A."/>
            <person name="Kemen E."/>
            <person name="Schultz-Larsen T."/>
            <person name="MacLean D."/>
            <person name="Van Oosterhout C."/>
            <person name="Jones J.D.G."/>
        </authorList>
    </citation>
    <scope>NUCLEOTIDE SEQUENCE [LARGE SCALE GENOMIC DNA]</scope>
    <source>
        <strain evidence="5 6">Ac Nc2</strain>
    </source>
</reference>
<dbReference type="InterPro" id="IPR029063">
    <property type="entry name" value="SAM-dependent_MTases_sf"/>
</dbReference>
<dbReference type="Gene3D" id="3.40.50.150">
    <property type="entry name" value="Vaccinia Virus protein VP39"/>
    <property type="match status" value="1"/>
</dbReference>
<dbReference type="GO" id="GO:0032259">
    <property type="term" value="P:methylation"/>
    <property type="evidence" value="ECO:0007669"/>
    <property type="project" value="UniProtKB-KW"/>
</dbReference>
<protein>
    <recommendedName>
        <fullName evidence="4">Methyltransferase type 11 domain-containing protein</fullName>
    </recommendedName>
</protein>
<evidence type="ECO:0000256" key="1">
    <source>
        <dbReference type="ARBA" id="ARBA00022603"/>
    </source>
</evidence>
<dbReference type="EMBL" id="CAIX01000042">
    <property type="protein sequence ID" value="CCI43013.1"/>
    <property type="molecule type" value="Genomic_DNA"/>
</dbReference>
<feature type="region of interest" description="Disordered" evidence="3">
    <location>
        <begin position="310"/>
        <end position="335"/>
    </location>
</feature>
<proteinExistence type="predicted"/>
<dbReference type="GO" id="GO:0005739">
    <property type="term" value="C:mitochondrion"/>
    <property type="evidence" value="ECO:0007669"/>
    <property type="project" value="TreeGrafter"/>
</dbReference>
<keyword evidence="2" id="KW-0808">Transferase</keyword>
<evidence type="ECO:0000313" key="6">
    <source>
        <dbReference type="Proteomes" id="UP000053237"/>
    </source>
</evidence>
<dbReference type="InterPro" id="IPR013216">
    <property type="entry name" value="Methyltransf_11"/>
</dbReference>
<dbReference type="PANTHER" id="PTHR13090:SF1">
    <property type="entry name" value="ARGININE-HYDROXYLASE NDUFAF5, MITOCHONDRIAL"/>
    <property type="match status" value="1"/>
</dbReference>
<evidence type="ECO:0000256" key="3">
    <source>
        <dbReference type="SAM" id="MobiDB-lite"/>
    </source>
</evidence>
<dbReference type="CDD" id="cd02440">
    <property type="entry name" value="AdoMet_MTases"/>
    <property type="match status" value="1"/>
</dbReference>